<dbReference type="RefSeq" id="WP_214193812.1">
    <property type="nucleotide sequence ID" value="NZ_CP081925.1"/>
</dbReference>
<sequence length="72" mass="8692">MNIEDINILWIEEQMKELGVKRKDLTKDLLLDRSYLSRLFSSDDKPHKIQLTKQTKALFYYYFLAHKLKKGM</sequence>
<name>A0AAP3EW83_RIEAN</name>
<organism evidence="1 2">
    <name type="scientific">Riemerella anatipestifer</name>
    <name type="common">Moraxella anatipestifer</name>
    <dbReference type="NCBI Taxonomy" id="34085"/>
    <lineage>
        <taxon>Bacteria</taxon>
        <taxon>Pseudomonadati</taxon>
        <taxon>Bacteroidota</taxon>
        <taxon>Flavobacteriia</taxon>
        <taxon>Flavobacteriales</taxon>
        <taxon>Weeksellaceae</taxon>
        <taxon>Riemerella</taxon>
    </lineage>
</organism>
<proteinExistence type="predicted"/>
<dbReference type="Proteomes" id="UP001207440">
    <property type="component" value="Unassembled WGS sequence"/>
</dbReference>
<evidence type="ECO:0000313" key="1">
    <source>
        <dbReference type="EMBL" id="MCW0524755.1"/>
    </source>
</evidence>
<comment type="caution">
    <text evidence="1">The sequence shown here is derived from an EMBL/GenBank/DDBJ whole genome shotgun (WGS) entry which is preliminary data.</text>
</comment>
<protein>
    <submittedName>
        <fullName evidence="1">Uncharacterized protein</fullName>
    </submittedName>
</protein>
<reference evidence="1" key="1">
    <citation type="submission" date="2022-10" db="EMBL/GenBank/DDBJ databases">
        <title>Sifting through the core-genome to identify putative cross-protective antigens against Riemerella anatipestifer.</title>
        <authorList>
            <person name="Zheng X."/>
            <person name="Zhang W."/>
        </authorList>
    </citation>
    <scope>NUCLEOTIDE SEQUENCE</scope>
    <source>
        <strain evidence="1">ZWRA178</strain>
    </source>
</reference>
<gene>
    <name evidence="1" type="ORF">OKE68_10570</name>
</gene>
<accession>A0AAP3EW83</accession>
<evidence type="ECO:0000313" key="2">
    <source>
        <dbReference type="Proteomes" id="UP001207440"/>
    </source>
</evidence>
<dbReference type="AlphaFoldDB" id="A0AAP3EW83"/>
<dbReference type="EMBL" id="JAOZYT010000096">
    <property type="protein sequence ID" value="MCW0524755.1"/>
    <property type="molecule type" value="Genomic_DNA"/>
</dbReference>